<evidence type="ECO:0000313" key="2">
    <source>
        <dbReference type="EMBL" id="KXN73734.1"/>
    </source>
</evidence>
<name>A0A137PFF8_CONC2</name>
<feature type="transmembrane region" description="Helical" evidence="1">
    <location>
        <begin position="83"/>
        <end position="104"/>
    </location>
</feature>
<keyword evidence="1" id="KW-0472">Membrane</keyword>
<keyword evidence="1" id="KW-0812">Transmembrane</keyword>
<dbReference type="Proteomes" id="UP000070444">
    <property type="component" value="Unassembled WGS sequence"/>
</dbReference>
<keyword evidence="1" id="KW-1133">Transmembrane helix</keyword>
<keyword evidence="3" id="KW-1185">Reference proteome</keyword>
<accession>A0A137PFF8</accession>
<feature type="transmembrane region" description="Helical" evidence="1">
    <location>
        <begin position="116"/>
        <end position="139"/>
    </location>
</feature>
<protein>
    <recommendedName>
        <fullName evidence="4">G-protein coupled receptors family 1 profile domain-containing protein</fullName>
    </recommendedName>
</protein>
<sequence>MTPAAKYAYALHPYGIGASVIVLVSIIILTLINKKFTDKMAIRLIFSISLANLVSHLSEYFSVLNGGLALGSTKCATVNGLRLFSRTFYAFTYISASLHLFRSFAQSKKSNLKSEITIWTGTVILSGVFTAIYWALGAFSGKLNKVGCNPGADNFTTNLIFYLTVGSVDLLAIISGIYTFYARSKFNRRVTQISFNVDPSETVVGSFYYPLTTAITLPFEAGFLFFQAFGIFAWALTIPMAVTMALSGVFTAILFVSDTSVQEAFVTAYFYFTGQRIINQAVNNISASTPLLQ</sequence>
<feature type="transmembrane region" description="Helical" evidence="1">
    <location>
        <begin position="202"/>
        <end position="225"/>
    </location>
</feature>
<feature type="transmembrane region" description="Helical" evidence="1">
    <location>
        <begin position="231"/>
        <end position="256"/>
    </location>
</feature>
<gene>
    <name evidence="2" type="ORF">CONCODRAFT_3294</name>
</gene>
<dbReference type="EMBL" id="KQ964432">
    <property type="protein sequence ID" value="KXN73734.1"/>
    <property type="molecule type" value="Genomic_DNA"/>
</dbReference>
<reference evidence="2 3" key="1">
    <citation type="journal article" date="2015" name="Genome Biol. Evol.">
        <title>Phylogenomic analyses indicate that early fungi evolved digesting cell walls of algal ancestors of land plants.</title>
        <authorList>
            <person name="Chang Y."/>
            <person name="Wang S."/>
            <person name="Sekimoto S."/>
            <person name="Aerts A.L."/>
            <person name="Choi C."/>
            <person name="Clum A."/>
            <person name="LaButti K.M."/>
            <person name="Lindquist E.A."/>
            <person name="Yee Ngan C."/>
            <person name="Ohm R.A."/>
            <person name="Salamov A.A."/>
            <person name="Grigoriev I.V."/>
            <person name="Spatafora J.W."/>
            <person name="Berbee M.L."/>
        </authorList>
    </citation>
    <scope>NUCLEOTIDE SEQUENCE [LARGE SCALE GENOMIC DNA]</scope>
    <source>
        <strain evidence="2 3">NRRL 28638</strain>
    </source>
</reference>
<evidence type="ECO:0008006" key="4">
    <source>
        <dbReference type="Google" id="ProtNLM"/>
    </source>
</evidence>
<evidence type="ECO:0000313" key="3">
    <source>
        <dbReference type="Proteomes" id="UP000070444"/>
    </source>
</evidence>
<evidence type="ECO:0000256" key="1">
    <source>
        <dbReference type="SAM" id="Phobius"/>
    </source>
</evidence>
<feature type="transmembrane region" description="Helical" evidence="1">
    <location>
        <begin position="44"/>
        <end position="63"/>
    </location>
</feature>
<dbReference type="AlphaFoldDB" id="A0A137PFF8"/>
<feature type="transmembrane region" description="Helical" evidence="1">
    <location>
        <begin position="159"/>
        <end position="181"/>
    </location>
</feature>
<proteinExistence type="predicted"/>
<organism evidence="2 3">
    <name type="scientific">Conidiobolus coronatus (strain ATCC 28846 / CBS 209.66 / NRRL 28638)</name>
    <name type="common">Delacroixia coronata</name>
    <dbReference type="NCBI Taxonomy" id="796925"/>
    <lineage>
        <taxon>Eukaryota</taxon>
        <taxon>Fungi</taxon>
        <taxon>Fungi incertae sedis</taxon>
        <taxon>Zoopagomycota</taxon>
        <taxon>Entomophthoromycotina</taxon>
        <taxon>Entomophthoromycetes</taxon>
        <taxon>Entomophthorales</taxon>
        <taxon>Ancylistaceae</taxon>
        <taxon>Conidiobolus</taxon>
    </lineage>
</organism>
<feature type="transmembrane region" description="Helical" evidence="1">
    <location>
        <begin position="12"/>
        <end position="32"/>
    </location>
</feature>